<dbReference type="Proteomes" id="UP001627154">
    <property type="component" value="Unassembled WGS sequence"/>
</dbReference>
<comment type="similarity">
    <text evidence="3">Belongs to the TTC4 family.</text>
</comment>
<keyword evidence="2" id="KW-0802">TPR repeat</keyword>
<feature type="domain" description="Cns1/TTC4 wheel" evidence="5">
    <location>
        <begin position="273"/>
        <end position="381"/>
    </location>
</feature>
<feature type="region of interest" description="Disordered" evidence="4">
    <location>
        <begin position="1"/>
        <end position="21"/>
    </location>
</feature>
<gene>
    <name evidence="6" type="ORF">TKK_012387</name>
</gene>
<evidence type="ECO:0000256" key="4">
    <source>
        <dbReference type="SAM" id="MobiDB-lite"/>
    </source>
</evidence>
<evidence type="ECO:0000256" key="1">
    <source>
        <dbReference type="ARBA" id="ARBA00022737"/>
    </source>
</evidence>
<evidence type="ECO:0000313" key="6">
    <source>
        <dbReference type="EMBL" id="KAL3393131.1"/>
    </source>
</evidence>
<dbReference type="InterPro" id="IPR011990">
    <property type="entry name" value="TPR-like_helical_dom_sf"/>
</dbReference>
<dbReference type="PANTHER" id="PTHR46035:SF1">
    <property type="entry name" value="TETRATRICOPEPTIDE REPEAT PROTEIN 4"/>
    <property type="match status" value="1"/>
</dbReference>
<dbReference type="Gene3D" id="1.25.40.10">
    <property type="entry name" value="Tetratricopeptide repeat domain"/>
    <property type="match status" value="1"/>
</dbReference>
<dbReference type="CDD" id="cd21380">
    <property type="entry name" value="CTWD_Cns1"/>
    <property type="match status" value="1"/>
</dbReference>
<dbReference type="SMART" id="SM00028">
    <property type="entry name" value="TPR"/>
    <property type="match status" value="3"/>
</dbReference>
<dbReference type="PANTHER" id="PTHR46035">
    <property type="entry name" value="TETRATRICOPEPTIDE REPEAT PROTEIN 4"/>
    <property type="match status" value="1"/>
</dbReference>
<dbReference type="InterPro" id="IPR044059">
    <property type="entry name" value="Csn1/TTC4_wheel"/>
</dbReference>
<protein>
    <recommendedName>
        <fullName evidence="5">Cns1/TTC4 wheel domain-containing protein</fullName>
    </recommendedName>
</protein>
<keyword evidence="1" id="KW-0677">Repeat</keyword>
<evidence type="ECO:0000256" key="2">
    <source>
        <dbReference type="ARBA" id="ARBA00022803"/>
    </source>
</evidence>
<proteinExistence type="inferred from homology"/>
<evidence type="ECO:0000259" key="5">
    <source>
        <dbReference type="Pfam" id="PF18972"/>
    </source>
</evidence>
<dbReference type="Pfam" id="PF18972">
    <property type="entry name" value="Wheel"/>
    <property type="match status" value="1"/>
</dbReference>
<evidence type="ECO:0000256" key="3">
    <source>
        <dbReference type="ARBA" id="ARBA00023602"/>
    </source>
</evidence>
<organism evidence="6 7">
    <name type="scientific">Trichogramma kaykai</name>
    <dbReference type="NCBI Taxonomy" id="54128"/>
    <lineage>
        <taxon>Eukaryota</taxon>
        <taxon>Metazoa</taxon>
        <taxon>Ecdysozoa</taxon>
        <taxon>Arthropoda</taxon>
        <taxon>Hexapoda</taxon>
        <taxon>Insecta</taxon>
        <taxon>Pterygota</taxon>
        <taxon>Neoptera</taxon>
        <taxon>Endopterygota</taxon>
        <taxon>Hymenoptera</taxon>
        <taxon>Apocrita</taxon>
        <taxon>Proctotrupomorpha</taxon>
        <taxon>Chalcidoidea</taxon>
        <taxon>Trichogrammatidae</taxon>
        <taxon>Trichogramma</taxon>
    </lineage>
</organism>
<dbReference type="EMBL" id="JBJJXI010000100">
    <property type="protein sequence ID" value="KAL3393131.1"/>
    <property type="molecule type" value="Genomic_DNA"/>
</dbReference>
<sequence>MCDNASREDAQKQGYTEEERAELAEKLEQDLDDFINSLEKKPYTDGWPEDRWEEEMEKHPFFMSKISDDPNQVSPLIEGLQQLKYGEEYNTPDELAQSYKEDGNFNYKHKKYEQAVYIYTKGIESKSENKDLMSQLYSNRALSQLKLKHYKWSLRDCRSALQFSPQYIKPMHTAAKCCLELKDNDQCIQFCNQILNILKKENKQDDEIVKLKAEAEKNKKLKLRDARMKEAKERKLKETQEKIKKAIDLKKISIDNDSNLFQDSQWYVHLKSDGSLVWPVIFAYPENNQTDFVENFEETTSMKAQLEEIFKESPAWDSDQNYKVDKLNIYFAGKDKKLHRINIDQSLGSIMQHKQFIVHNGTPVFFVVIAKSKVEHAFLESYR</sequence>
<comment type="caution">
    <text evidence="6">The sequence shown here is derived from an EMBL/GenBank/DDBJ whole genome shotgun (WGS) entry which is preliminary data.</text>
</comment>
<evidence type="ECO:0000313" key="7">
    <source>
        <dbReference type="Proteomes" id="UP001627154"/>
    </source>
</evidence>
<accession>A0ABD2WKL5</accession>
<dbReference type="InterPro" id="IPR019734">
    <property type="entry name" value="TPR_rpt"/>
</dbReference>
<dbReference type="AlphaFoldDB" id="A0ABD2WKL5"/>
<name>A0ABD2WKL5_9HYME</name>
<keyword evidence="7" id="KW-1185">Reference proteome</keyword>
<reference evidence="6 7" key="1">
    <citation type="journal article" date="2024" name="bioRxiv">
        <title>A reference genome for Trichogramma kaykai: A tiny desert-dwelling parasitoid wasp with competing sex-ratio distorters.</title>
        <authorList>
            <person name="Culotta J."/>
            <person name="Lindsey A.R."/>
        </authorList>
    </citation>
    <scope>NUCLEOTIDE SEQUENCE [LARGE SCALE GENOMIC DNA]</scope>
    <source>
        <strain evidence="6 7">KSX58</strain>
    </source>
</reference>
<dbReference type="SUPFAM" id="SSF48452">
    <property type="entry name" value="TPR-like"/>
    <property type="match status" value="1"/>
</dbReference>